<dbReference type="Proteomes" id="UP001234602">
    <property type="component" value="Unassembled WGS sequence"/>
</dbReference>
<reference evidence="1" key="1">
    <citation type="submission" date="2023-06" db="EMBL/GenBank/DDBJ databases">
        <title>Comparative genomics of Bacillaceae isolates and their secondary metabolite potential.</title>
        <authorList>
            <person name="Song L."/>
            <person name="Nielsen L.J."/>
            <person name="Mohite O."/>
            <person name="Xu X."/>
            <person name="Weber T."/>
            <person name="Kovacs A.T."/>
        </authorList>
    </citation>
    <scope>NUCLEOTIDE SEQUENCE</scope>
    <source>
        <strain evidence="1">D8_B_37</strain>
    </source>
</reference>
<dbReference type="RefSeq" id="WP_089365020.1">
    <property type="nucleotide sequence ID" value="NZ_JAUCEY010000008.1"/>
</dbReference>
<protein>
    <submittedName>
        <fullName evidence="1">Uncharacterized protein</fullName>
    </submittedName>
</protein>
<dbReference type="AlphaFoldDB" id="A0AAW7IDS2"/>
<accession>A0AAW7IDS2</accession>
<sequence>MGTDIKDDKIVILTLSGSENLTAKMTANGLLEDSNQVFQSLFENADVEEAALFWQLPITDSIGNTSDKNV</sequence>
<gene>
    <name evidence="1" type="ORF">QUF89_19355</name>
</gene>
<dbReference type="EMBL" id="JAUCEY010000008">
    <property type="protein sequence ID" value="MDM5454285.1"/>
    <property type="molecule type" value="Genomic_DNA"/>
</dbReference>
<proteinExistence type="predicted"/>
<organism evidence="1 2">
    <name type="scientific">Peribacillus simplex</name>
    <dbReference type="NCBI Taxonomy" id="1478"/>
    <lineage>
        <taxon>Bacteria</taxon>
        <taxon>Bacillati</taxon>
        <taxon>Bacillota</taxon>
        <taxon>Bacilli</taxon>
        <taxon>Bacillales</taxon>
        <taxon>Bacillaceae</taxon>
        <taxon>Peribacillus</taxon>
    </lineage>
</organism>
<name>A0AAW7IDS2_9BACI</name>
<evidence type="ECO:0000313" key="2">
    <source>
        <dbReference type="Proteomes" id="UP001234602"/>
    </source>
</evidence>
<comment type="caution">
    <text evidence="1">The sequence shown here is derived from an EMBL/GenBank/DDBJ whole genome shotgun (WGS) entry which is preliminary data.</text>
</comment>
<evidence type="ECO:0000313" key="1">
    <source>
        <dbReference type="EMBL" id="MDM5454285.1"/>
    </source>
</evidence>